<keyword evidence="4 5" id="KW-0326">Glycosidase</keyword>
<dbReference type="AlphaFoldDB" id="A0A0B2BZB2"/>
<organism evidence="8 9">
    <name type="scientific">Croceibacterium mercuriale</name>
    <dbReference type="NCBI Taxonomy" id="1572751"/>
    <lineage>
        <taxon>Bacteria</taxon>
        <taxon>Pseudomonadati</taxon>
        <taxon>Pseudomonadota</taxon>
        <taxon>Alphaproteobacteria</taxon>
        <taxon>Sphingomonadales</taxon>
        <taxon>Erythrobacteraceae</taxon>
        <taxon>Croceibacterium</taxon>
    </lineage>
</organism>
<dbReference type="GO" id="GO:0005975">
    <property type="term" value="P:carbohydrate metabolic process"/>
    <property type="evidence" value="ECO:0007669"/>
    <property type="project" value="InterPro"/>
</dbReference>
<dbReference type="InterPro" id="IPR013780">
    <property type="entry name" value="Glyco_hydro_b"/>
</dbReference>
<feature type="chain" id="PRO_5002088313" description="Alpha-galactosidase" evidence="6">
    <location>
        <begin position="21"/>
        <end position="449"/>
    </location>
</feature>
<sequence>MGSSAVAGIAPLLGLAPAWAQSGLPASTASTRPLLAPRPPMGWNSWNSFATTITERQAREVAAVMAERLLPAGYDIFTVDIQWYEPDATGYDYRPGASLAMDGHGRLQPAPNRFPSAAGGRGFKQLADHVHGLGLRFGVHLMRGIPRLAYERDLPVLGTAWTARQVANPLSVCTWNSDMYGVDMTHPGGQAYYDSVFAQMAEWGVDFVKVDDISRPYEDNWAEVEGIRNAMDATGRPMILSLSPGEANLAWGAHAQNHAQMWRISDDFWDEWQLLLDQFGRLEKWNAFRRPGAWPDADMLPLGRLRMGESDTKFTRDEQQTLMTLWSIARSPLIMGGDLRSMNDATHRLLTNAEAIAVNQHSTANQPLWRDAQRAVWRAQSETGDRIYVALFNLSDRALPVDQPLKALAAPDQARVRDIWTGREATVRGALSVELRPHACAFYSIAAQA</sequence>
<evidence type="ECO:0000256" key="6">
    <source>
        <dbReference type="SAM" id="SignalP"/>
    </source>
</evidence>
<dbReference type="PRINTS" id="PR00740">
    <property type="entry name" value="GLHYDRLASE27"/>
</dbReference>
<dbReference type="Gene3D" id="3.20.20.70">
    <property type="entry name" value="Aldolase class I"/>
    <property type="match status" value="1"/>
</dbReference>
<dbReference type="SUPFAM" id="SSF51445">
    <property type="entry name" value="(Trans)glycosidases"/>
    <property type="match status" value="1"/>
</dbReference>
<dbReference type="InterPro" id="IPR002241">
    <property type="entry name" value="Glyco_hydro_27"/>
</dbReference>
<accession>A0A0B2BZB2</accession>
<keyword evidence="5" id="KW-1015">Disulfide bond</keyword>
<keyword evidence="2 6" id="KW-0732">Signal</keyword>
<dbReference type="InterPro" id="IPR017853">
    <property type="entry name" value="GH"/>
</dbReference>
<keyword evidence="9" id="KW-1185">Reference proteome</keyword>
<evidence type="ECO:0000256" key="4">
    <source>
        <dbReference type="ARBA" id="ARBA00023295"/>
    </source>
</evidence>
<dbReference type="InterPro" id="IPR013785">
    <property type="entry name" value="Aldolase_TIM"/>
</dbReference>
<dbReference type="GO" id="GO:0004557">
    <property type="term" value="F:alpha-galactosidase activity"/>
    <property type="evidence" value="ECO:0007669"/>
    <property type="project" value="UniProtKB-EC"/>
</dbReference>
<dbReference type="EMBL" id="JTDN01000002">
    <property type="protein sequence ID" value="KHL25175.1"/>
    <property type="molecule type" value="Genomic_DNA"/>
</dbReference>
<comment type="catalytic activity">
    <reaction evidence="5">
        <text>Hydrolysis of terminal, non-reducing alpha-D-galactose residues in alpha-D-galactosides, including galactose oligosaccharides, galactomannans and galactolipids.</text>
        <dbReference type="EC" id="3.2.1.22"/>
    </reaction>
</comment>
<dbReference type="Gene3D" id="2.60.40.1180">
    <property type="entry name" value="Golgi alpha-mannosidase II"/>
    <property type="match status" value="1"/>
</dbReference>
<feature type="signal peptide" evidence="6">
    <location>
        <begin position="1"/>
        <end position="20"/>
    </location>
</feature>
<dbReference type="InterPro" id="IPR041233">
    <property type="entry name" value="Melibiase_C"/>
</dbReference>
<dbReference type="CDD" id="cd14792">
    <property type="entry name" value="GH27"/>
    <property type="match status" value="1"/>
</dbReference>
<dbReference type="Pfam" id="PF17801">
    <property type="entry name" value="Melibiase_C"/>
    <property type="match status" value="1"/>
</dbReference>
<evidence type="ECO:0000256" key="3">
    <source>
        <dbReference type="ARBA" id="ARBA00022801"/>
    </source>
</evidence>
<comment type="caution">
    <text evidence="8">The sequence shown here is derived from an EMBL/GenBank/DDBJ whole genome shotgun (WGS) entry which is preliminary data.</text>
</comment>
<evidence type="ECO:0000313" key="8">
    <source>
        <dbReference type="EMBL" id="KHL25175.1"/>
    </source>
</evidence>
<dbReference type="STRING" id="1572751.PK98_14080"/>
<dbReference type="Pfam" id="PF16499">
    <property type="entry name" value="Melibiase_2"/>
    <property type="match status" value="2"/>
</dbReference>
<gene>
    <name evidence="8" type="ORF">PK98_14080</name>
</gene>
<dbReference type="PANTHER" id="PTHR11452">
    <property type="entry name" value="ALPHA-GALACTOSIDASE/ALPHA-N-ACETYLGALACTOSAMINIDASE"/>
    <property type="match status" value="1"/>
</dbReference>
<evidence type="ECO:0000256" key="2">
    <source>
        <dbReference type="ARBA" id="ARBA00022729"/>
    </source>
</evidence>
<evidence type="ECO:0000259" key="7">
    <source>
        <dbReference type="Pfam" id="PF17801"/>
    </source>
</evidence>
<name>A0A0B2BZB2_9SPHN</name>
<evidence type="ECO:0000256" key="1">
    <source>
        <dbReference type="ARBA" id="ARBA00009743"/>
    </source>
</evidence>
<dbReference type="EC" id="3.2.1.22" evidence="5"/>
<dbReference type="Proteomes" id="UP000030988">
    <property type="component" value="Unassembled WGS sequence"/>
</dbReference>
<dbReference type="SUPFAM" id="SSF51011">
    <property type="entry name" value="Glycosyl hydrolase domain"/>
    <property type="match status" value="1"/>
</dbReference>
<comment type="similarity">
    <text evidence="1 5">Belongs to the glycosyl hydrolase 27 family.</text>
</comment>
<dbReference type="PANTHER" id="PTHR11452:SF42">
    <property type="entry name" value="ALPHA-GALACTOSIDASE"/>
    <property type="match status" value="1"/>
</dbReference>
<keyword evidence="3 5" id="KW-0378">Hydrolase</keyword>
<feature type="domain" description="Alpha galactosidase C-terminal" evidence="7">
    <location>
        <begin position="374"/>
        <end position="444"/>
    </location>
</feature>
<proteinExistence type="inferred from homology"/>
<evidence type="ECO:0000256" key="5">
    <source>
        <dbReference type="RuleBase" id="RU361168"/>
    </source>
</evidence>
<reference evidence="8 9" key="1">
    <citation type="submission" date="2014-11" db="EMBL/GenBank/DDBJ databases">
        <title>Draft genome sequence of Kirrobacter mercurialis.</title>
        <authorList>
            <person name="Coil D.A."/>
            <person name="Eisen J.A."/>
        </authorList>
    </citation>
    <scope>NUCLEOTIDE SEQUENCE [LARGE SCALE GENOMIC DNA]</scope>
    <source>
        <strain evidence="8 9">Coronado</strain>
    </source>
</reference>
<evidence type="ECO:0000313" key="9">
    <source>
        <dbReference type="Proteomes" id="UP000030988"/>
    </source>
</evidence>
<protein>
    <recommendedName>
        <fullName evidence="5">Alpha-galactosidase</fullName>
        <ecNumber evidence="5">3.2.1.22</ecNumber>
    </recommendedName>
    <alternativeName>
        <fullName evidence="5">Melibiase</fullName>
    </alternativeName>
</protein>